<feature type="repeat" description="Solcar" evidence="9">
    <location>
        <begin position="125"/>
        <end position="212"/>
    </location>
</feature>
<dbReference type="EMBL" id="ML978250">
    <property type="protein sequence ID" value="KAF2026044.1"/>
    <property type="molecule type" value="Genomic_DNA"/>
</dbReference>
<comment type="subcellular location">
    <subcellularLocation>
        <location evidence="1">Membrane</location>
        <topology evidence="1">Multi-pass membrane protein</topology>
    </subcellularLocation>
</comment>
<dbReference type="Pfam" id="PF00153">
    <property type="entry name" value="Mito_carr"/>
    <property type="match status" value="3"/>
</dbReference>
<evidence type="ECO:0000256" key="1">
    <source>
        <dbReference type="ARBA" id="ARBA00004141"/>
    </source>
</evidence>
<evidence type="ECO:0000256" key="11">
    <source>
        <dbReference type="SAM" id="MobiDB-lite"/>
    </source>
</evidence>
<dbReference type="GO" id="GO:0055085">
    <property type="term" value="P:transmembrane transport"/>
    <property type="evidence" value="ECO:0007669"/>
    <property type="project" value="InterPro"/>
</dbReference>
<evidence type="ECO:0000256" key="5">
    <source>
        <dbReference type="ARBA" id="ARBA00022737"/>
    </source>
</evidence>
<dbReference type="GO" id="GO:0006862">
    <property type="term" value="P:nucleotide transport"/>
    <property type="evidence" value="ECO:0007669"/>
    <property type="project" value="InterPro"/>
</dbReference>
<dbReference type="AlphaFoldDB" id="A0A9P4H2B1"/>
<feature type="region of interest" description="Disordered" evidence="11">
    <location>
        <begin position="1"/>
        <end position="21"/>
    </location>
</feature>
<keyword evidence="14" id="KW-1185">Reference proteome</keyword>
<keyword evidence="6" id="KW-0496">Mitochondrion</keyword>
<dbReference type="SUPFAM" id="SSF103506">
    <property type="entry name" value="Mitochondrial carrier"/>
    <property type="match status" value="1"/>
</dbReference>
<keyword evidence="4 9" id="KW-0812">Transmembrane</keyword>
<feature type="repeat" description="Solcar" evidence="9">
    <location>
        <begin position="227"/>
        <end position="309"/>
    </location>
</feature>
<evidence type="ECO:0000256" key="4">
    <source>
        <dbReference type="ARBA" id="ARBA00022692"/>
    </source>
</evidence>
<feature type="transmembrane region" description="Helical" evidence="12">
    <location>
        <begin position="90"/>
        <end position="109"/>
    </location>
</feature>
<comment type="caution">
    <text evidence="13">The sequence shown here is derived from an EMBL/GenBank/DDBJ whole genome shotgun (WGS) entry which is preliminary data.</text>
</comment>
<dbReference type="InterPro" id="IPR018108">
    <property type="entry name" value="MCP_transmembrane"/>
</dbReference>
<gene>
    <name evidence="13" type="ORF">EK21DRAFT_103486</name>
</gene>
<accession>A0A9P4H2B1</accession>
<dbReference type="InterPro" id="IPR044712">
    <property type="entry name" value="SLC25A32-like"/>
</dbReference>
<evidence type="ECO:0000256" key="8">
    <source>
        <dbReference type="ARBA" id="ARBA00023136"/>
    </source>
</evidence>
<evidence type="ECO:0000256" key="3">
    <source>
        <dbReference type="ARBA" id="ARBA00022448"/>
    </source>
</evidence>
<dbReference type="OrthoDB" id="428293at2759"/>
<keyword evidence="7 12" id="KW-1133">Transmembrane helix</keyword>
<dbReference type="PROSITE" id="PS50920">
    <property type="entry name" value="SOLCAR"/>
    <property type="match status" value="3"/>
</dbReference>
<sequence>MPRAFPPVEPNSEARKRQTAPKTTLSASVIESVAGFSAGVVSCLAAHPLDLLKNRLQLNTQRRSKLGDSFRILRNVVKDEGGVKALYRGLWPNLLGNSLGWGLYFLFYGNLKEAFQRRRKKGEHLGSAEFFSASIIAGLLTGACTNPIWVVKTRMLERGANHPSAYKTMSYGLRHVYETRGLKGLWAGFIPSSLGVLHGAVQFSIYENMKKVRGTQLGGQDQLSNWEYVYMSGGSKLLAGAITYPYQPIRARMQQYNAAQQYSGLLDVLRKTYKNEGLLAFYKGVIPNTLRVIPTTIVTFVVYENTKLYLPKVFNDDEEFAHEED</sequence>
<dbReference type="InterPro" id="IPR023395">
    <property type="entry name" value="MCP_dom_sf"/>
</dbReference>
<proteinExistence type="inferred from homology"/>
<evidence type="ECO:0000313" key="13">
    <source>
        <dbReference type="EMBL" id="KAF2026044.1"/>
    </source>
</evidence>
<keyword evidence="5" id="KW-0677">Repeat</keyword>
<evidence type="ECO:0000256" key="10">
    <source>
        <dbReference type="RuleBase" id="RU000488"/>
    </source>
</evidence>
<evidence type="ECO:0000256" key="12">
    <source>
        <dbReference type="SAM" id="Phobius"/>
    </source>
</evidence>
<feature type="transmembrane region" description="Helical" evidence="12">
    <location>
        <begin position="185"/>
        <end position="206"/>
    </location>
</feature>
<organism evidence="13 14">
    <name type="scientific">Setomelanomma holmii</name>
    <dbReference type="NCBI Taxonomy" id="210430"/>
    <lineage>
        <taxon>Eukaryota</taxon>
        <taxon>Fungi</taxon>
        <taxon>Dikarya</taxon>
        <taxon>Ascomycota</taxon>
        <taxon>Pezizomycotina</taxon>
        <taxon>Dothideomycetes</taxon>
        <taxon>Pleosporomycetidae</taxon>
        <taxon>Pleosporales</taxon>
        <taxon>Pleosporineae</taxon>
        <taxon>Phaeosphaeriaceae</taxon>
        <taxon>Setomelanomma</taxon>
    </lineage>
</organism>
<dbReference type="Gene3D" id="1.50.40.10">
    <property type="entry name" value="Mitochondrial carrier domain"/>
    <property type="match status" value="1"/>
</dbReference>
<name>A0A9P4H2B1_9PLEO</name>
<keyword evidence="6" id="KW-0999">Mitochondrion inner membrane</keyword>
<dbReference type="Proteomes" id="UP000799777">
    <property type="component" value="Unassembled WGS sequence"/>
</dbReference>
<keyword evidence="8 9" id="KW-0472">Membrane</keyword>
<evidence type="ECO:0000256" key="6">
    <source>
        <dbReference type="ARBA" id="ARBA00022792"/>
    </source>
</evidence>
<feature type="repeat" description="Solcar" evidence="9">
    <location>
        <begin position="26"/>
        <end position="114"/>
    </location>
</feature>
<reference evidence="13" key="1">
    <citation type="journal article" date="2020" name="Stud. Mycol.">
        <title>101 Dothideomycetes genomes: a test case for predicting lifestyles and emergence of pathogens.</title>
        <authorList>
            <person name="Haridas S."/>
            <person name="Albert R."/>
            <person name="Binder M."/>
            <person name="Bloem J."/>
            <person name="Labutti K."/>
            <person name="Salamov A."/>
            <person name="Andreopoulos B."/>
            <person name="Baker S."/>
            <person name="Barry K."/>
            <person name="Bills G."/>
            <person name="Bluhm B."/>
            <person name="Cannon C."/>
            <person name="Castanera R."/>
            <person name="Culley D."/>
            <person name="Daum C."/>
            <person name="Ezra D."/>
            <person name="Gonzalez J."/>
            <person name="Henrissat B."/>
            <person name="Kuo A."/>
            <person name="Liang C."/>
            <person name="Lipzen A."/>
            <person name="Lutzoni F."/>
            <person name="Magnuson J."/>
            <person name="Mondo S."/>
            <person name="Nolan M."/>
            <person name="Ohm R."/>
            <person name="Pangilinan J."/>
            <person name="Park H.-J."/>
            <person name="Ramirez L."/>
            <person name="Alfaro M."/>
            <person name="Sun H."/>
            <person name="Tritt A."/>
            <person name="Yoshinaga Y."/>
            <person name="Zwiers L.-H."/>
            <person name="Turgeon B."/>
            <person name="Goodwin S."/>
            <person name="Spatafora J."/>
            <person name="Crous P."/>
            <person name="Grigoriev I."/>
        </authorList>
    </citation>
    <scope>NUCLEOTIDE SEQUENCE</scope>
    <source>
        <strain evidence="13">CBS 110217</strain>
    </source>
</reference>
<keyword evidence="3 10" id="KW-0813">Transport</keyword>
<evidence type="ECO:0000256" key="9">
    <source>
        <dbReference type="PROSITE-ProRule" id="PRU00282"/>
    </source>
</evidence>
<evidence type="ECO:0000313" key="14">
    <source>
        <dbReference type="Proteomes" id="UP000799777"/>
    </source>
</evidence>
<evidence type="ECO:0000256" key="2">
    <source>
        <dbReference type="ARBA" id="ARBA00006375"/>
    </source>
</evidence>
<feature type="transmembrane region" description="Helical" evidence="12">
    <location>
        <begin position="130"/>
        <end position="149"/>
    </location>
</feature>
<dbReference type="GO" id="GO:0016020">
    <property type="term" value="C:membrane"/>
    <property type="evidence" value="ECO:0007669"/>
    <property type="project" value="UniProtKB-SubCell"/>
</dbReference>
<dbReference type="PANTHER" id="PTHR45683">
    <property type="entry name" value="MITOCHONDRIAL NICOTINAMIDE ADENINE DINUCLEOTIDE TRANSPORTER 1-RELATED-RELATED"/>
    <property type="match status" value="1"/>
</dbReference>
<evidence type="ECO:0000256" key="7">
    <source>
        <dbReference type="ARBA" id="ARBA00022989"/>
    </source>
</evidence>
<comment type="similarity">
    <text evidence="2 10">Belongs to the mitochondrial carrier (TC 2.A.29) family.</text>
</comment>
<protein>
    <submittedName>
        <fullName evidence="13">Mitochondrial folate carrier protein-like protein Flx1</fullName>
    </submittedName>
</protein>